<dbReference type="PROSITE" id="PS01228">
    <property type="entry name" value="COF_1"/>
    <property type="match status" value="1"/>
</dbReference>
<dbReference type="InterPro" id="IPR006379">
    <property type="entry name" value="HAD-SF_hydro_IIB"/>
</dbReference>
<dbReference type="Gene3D" id="3.30.1240.10">
    <property type="match status" value="1"/>
</dbReference>
<dbReference type="GO" id="GO:0000287">
    <property type="term" value="F:magnesium ion binding"/>
    <property type="evidence" value="ECO:0007669"/>
    <property type="project" value="TreeGrafter"/>
</dbReference>
<dbReference type="EMBL" id="PISE01000003">
    <property type="protein sequence ID" value="PKG25533.1"/>
    <property type="molecule type" value="Genomic_DNA"/>
</dbReference>
<name>A0A2N0Z7R8_9BACI</name>
<gene>
    <name evidence="1" type="ORF">CWS01_01430</name>
</gene>
<dbReference type="GO" id="GO:0016791">
    <property type="term" value="F:phosphatase activity"/>
    <property type="evidence" value="ECO:0007669"/>
    <property type="project" value="TreeGrafter"/>
</dbReference>
<keyword evidence="1" id="KW-0378">Hydrolase</keyword>
<dbReference type="CDD" id="cd07517">
    <property type="entry name" value="HAD_HPP"/>
    <property type="match status" value="1"/>
</dbReference>
<dbReference type="Gene3D" id="3.40.50.1000">
    <property type="entry name" value="HAD superfamily/HAD-like"/>
    <property type="match status" value="1"/>
</dbReference>
<dbReference type="Proteomes" id="UP000233375">
    <property type="component" value="Unassembled WGS sequence"/>
</dbReference>
<organism evidence="1 2">
    <name type="scientific">Niallia nealsonii</name>
    <dbReference type="NCBI Taxonomy" id="115979"/>
    <lineage>
        <taxon>Bacteria</taxon>
        <taxon>Bacillati</taxon>
        <taxon>Bacillota</taxon>
        <taxon>Bacilli</taxon>
        <taxon>Bacillales</taxon>
        <taxon>Bacillaceae</taxon>
        <taxon>Niallia</taxon>
    </lineage>
</organism>
<reference evidence="1 2" key="1">
    <citation type="journal article" date="2003" name="Int. J. Syst. Evol. Microbiol.">
        <title>Bacillus nealsonii sp. nov., isolated from a spacecraft-assembly facility, whose spores are gamma-radiation resistant.</title>
        <authorList>
            <person name="Venkateswaran K."/>
            <person name="Kempf M."/>
            <person name="Chen F."/>
            <person name="Satomi M."/>
            <person name="Nicholson W."/>
            <person name="Kern R."/>
        </authorList>
    </citation>
    <scope>NUCLEOTIDE SEQUENCE [LARGE SCALE GENOMIC DNA]</scope>
    <source>
        <strain evidence="1 2">FO-92</strain>
    </source>
</reference>
<dbReference type="SFLD" id="SFLDG01140">
    <property type="entry name" value="C2.B:_Phosphomannomutase_and_P"/>
    <property type="match status" value="1"/>
</dbReference>
<dbReference type="PROSITE" id="PS01229">
    <property type="entry name" value="COF_2"/>
    <property type="match status" value="1"/>
</dbReference>
<proteinExistence type="predicted"/>
<protein>
    <submittedName>
        <fullName evidence="1">Cof-type HAD-IIB family hydrolase</fullName>
    </submittedName>
</protein>
<dbReference type="SFLD" id="SFLDG01144">
    <property type="entry name" value="C2.B.4:_PGP_Like"/>
    <property type="match status" value="1"/>
</dbReference>
<evidence type="ECO:0000313" key="1">
    <source>
        <dbReference type="EMBL" id="PKG25533.1"/>
    </source>
</evidence>
<comment type="caution">
    <text evidence="1">The sequence shown here is derived from an EMBL/GenBank/DDBJ whole genome shotgun (WGS) entry which is preliminary data.</text>
</comment>
<dbReference type="GO" id="GO:0005829">
    <property type="term" value="C:cytosol"/>
    <property type="evidence" value="ECO:0007669"/>
    <property type="project" value="TreeGrafter"/>
</dbReference>
<evidence type="ECO:0000313" key="2">
    <source>
        <dbReference type="Proteomes" id="UP000233375"/>
    </source>
</evidence>
<dbReference type="PANTHER" id="PTHR10000:SF25">
    <property type="entry name" value="PHOSPHATASE YKRA-RELATED"/>
    <property type="match status" value="1"/>
</dbReference>
<dbReference type="NCBIfam" id="TIGR00099">
    <property type="entry name" value="Cof-subfamily"/>
    <property type="match status" value="1"/>
</dbReference>
<dbReference type="NCBIfam" id="TIGR01484">
    <property type="entry name" value="HAD-SF-IIB"/>
    <property type="match status" value="1"/>
</dbReference>
<dbReference type="SUPFAM" id="SSF56784">
    <property type="entry name" value="HAD-like"/>
    <property type="match status" value="1"/>
</dbReference>
<dbReference type="InterPro" id="IPR000150">
    <property type="entry name" value="Cof"/>
</dbReference>
<sequence length="267" mass="29683">MDKMKNKKVVFFDLDGTLLTKDLSVAPSSIEAIHELKSCGVEPIIATGRTLMEIDYVLKATGITSCVAMNGQYVLYNGEVIYENPLNKKEVTELHVDAKKNGHEMAFYNADKITVTAEGSILITKNYERVGGNYPPLDDRLYLDEPIHLMLVFCQPGEEAYYQQKFPNFQFIRNSPYGCDIYPAGSSKATGIERLISHLELSLENTYAFGDGLNDLEMFDLVKYSVAMGNALDIVKKSASYITSSHNNNGIAEGLRVLGLLDKLISK</sequence>
<keyword evidence="2" id="KW-1185">Reference proteome</keyword>
<dbReference type="AlphaFoldDB" id="A0A2N0Z7R8"/>
<dbReference type="Pfam" id="PF08282">
    <property type="entry name" value="Hydrolase_3"/>
    <property type="match status" value="1"/>
</dbReference>
<dbReference type="PANTHER" id="PTHR10000">
    <property type="entry name" value="PHOSPHOSERINE PHOSPHATASE"/>
    <property type="match status" value="1"/>
</dbReference>
<dbReference type="InterPro" id="IPR036412">
    <property type="entry name" value="HAD-like_sf"/>
</dbReference>
<dbReference type="SFLD" id="SFLDS00003">
    <property type="entry name" value="Haloacid_Dehalogenase"/>
    <property type="match status" value="1"/>
</dbReference>
<dbReference type="InterPro" id="IPR023214">
    <property type="entry name" value="HAD_sf"/>
</dbReference>
<accession>A0A2N0Z7R8</accession>